<comment type="catalytic activity">
    <reaction evidence="20">
        <text>L-seryl-[protein] + ATP = O-phospho-L-seryl-[protein] + ADP + H(+)</text>
        <dbReference type="Rhea" id="RHEA:17989"/>
        <dbReference type="Rhea" id="RHEA-COMP:9863"/>
        <dbReference type="Rhea" id="RHEA-COMP:11604"/>
        <dbReference type="ChEBI" id="CHEBI:15378"/>
        <dbReference type="ChEBI" id="CHEBI:29999"/>
        <dbReference type="ChEBI" id="CHEBI:30616"/>
        <dbReference type="ChEBI" id="CHEBI:83421"/>
        <dbReference type="ChEBI" id="CHEBI:456216"/>
        <dbReference type="EC" id="2.7.11.1"/>
    </reaction>
</comment>
<dbReference type="SMART" id="SM00365">
    <property type="entry name" value="LRR_SD22"/>
    <property type="match status" value="5"/>
</dbReference>
<dbReference type="FunFam" id="3.80.10.10:FF:000383">
    <property type="entry name" value="Leucine-rich repeat receptor protein kinase EMS1"/>
    <property type="match status" value="1"/>
</dbReference>
<dbReference type="Gene3D" id="3.80.10.10">
    <property type="entry name" value="Ribonuclease Inhibitor"/>
    <property type="match status" value="5"/>
</dbReference>
<dbReference type="CDD" id="cd14066">
    <property type="entry name" value="STKc_IRAK"/>
    <property type="match status" value="2"/>
</dbReference>
<feature type="domain" description="Protein kinase" evidence="25">
    <location>
        <begin position="1725"/>
        <end position="2019"/>
    </location>
</feature>
<evidence type="ECO:0000256" key="15">
    <source>
        <dbReference type="ARBA" id="ARBA00022989"/>
    </source>
</evidence>
<evidence type="ECO:0000256" key="6">
    <source>
        <dbReference type="ARBA" id="ARBA00022553"/>
    </source>
</evidence>
<keyword evidence="26" id="KW-1185">Reference proteome</keyword>
<evidence type="ECO:0000256" key="19">
    <source>
        <dbReference type="ARBA" id="ARBA00047899"/>
    </source>
</evidence>
<evidence type="ECO:0000256" key="5">
    <source>
        <dbReference type="ARBA" id="ARBA00022527"/>
    </source>
</evidence>
<dbReference type="FunFam" id="3.80.10.10:FF:000233">
    <property type="entry name" value="Leucine-rich repeat receptor-like protein kinase TDR"/>
    <property type="match status" value="1"/>
</dbReference>
<dbReference type="Pfam" id="PF13855">
    <property type="entry name" value="LRR_8"/>
    <property type="match status" value="4"/>
</dbReference>
<reference evidence="27" key="1">
    <citation type="submission" date="2025-08" db="UniProtKB">
        <authorList>
            <consortium name="RefSeq"/>
        </authorList>
    </citation>
    <scope>IDENTIFICATION</scope>
</reference>
<evidence type="ECO:0000256" key="20">
    <source>
        <dbReference type="ARBA" id="ARBA00048679"/>
    </source>
</evidence>
<dbReference type="Gene3D" id="1.10.510.10">
    <property type="entry name" value="Transferase(Phosphotransferase) domain 1"/>
    <property type="match status" value="2"/>
</dbReference>
<keyword evidence="6" id="KW-0597">Phosphoprotein</keyword>
<keyword evidence="11" id="KW-0677">Repeat</keyword>
<dbReference type="PROSITE" id="PS00107">
    <property type="entry name" value="PROTEIN_KINASE_ATP"/>
    <property type="match status" value="2"/>
</dbReference>
<dbReference type="OrthoDB" id="4062651at2759"/>
<evidence type="ECO:0000256" key="1">
    <source>
        <dbReference type="ARBA" id="ARBA00004162"/>
    </source>
</evidence>
<evidence type="ECO:0000256" key="24">
    <source>
        <dbReference type="SAM" id="SignalP"/>
    </source>
</evidence>
<dbReference type="FunFam" id="1.10.510.10:FF:000358">
    <property type="entry name" value="Putative leucine-rich repeat receptor-like serine/threonine-protein kinase"/>
    <property type="match status" value="2"/>
</dbReference>
<evidence type="ECO:0000256" key="16">
    <source>
        <dbReference type="ARBA" id="ARBA00023136"/>
    </source>
</evidence>
<dbReference type="InterPro" id="IPR011009">
    <property type="entry name" value="Kinase-like_dom_sf"/>
</dbReference>
<sequence>MAKVISRPSSVTSPQKMIAFMQLKHTIFLLLLQHIVSGHGQPLQYRRHRAILQEKATLLSFKNTIISPPQAALANWNESTDVCDFIGVICDRWRLHVVRLQLRGRLVSSPLSPVLANLSSLRELDLSNNSLTGHIPHEYYSNLRHLKILDLSTNSLDGQIPPSLANLTGLEWLRLSGNHLDGPIPASIFRNCSKLRDVDFSFNYLTGEIPSEARIYLPNLRILNLYSDNLTGKLPTWLSNSSFLSQLDVECNFLSGELPSDIVSNKTYLEGLRLSYNNFSSHHNNTDLRPFFLAISNCSNLRELEMEGLALGGPMPQIVGGVAKSLSEIQLGDNRILGPIPPDIGYLFNITLLNLSSNLLNGTIPNLIGQLPKLERLILSNNFLSGPIPPEIGNISSIGLLDLSNNKLSGEIPRSLGNLSLISEIHLQKNELYGEIPASLGRCISLLKLDLSYNRLTGRIPRDMSGIVKISFNLSHNQLQGPLPIELSKMDQVQEIDLSSNNLTGEVISQLSACAELKLINLSHNSLQGQLPKSFGDLQNLETLDVSFNYLTGEIPLNLNECTGLTHLNLSYNDFNGPIPVGGVFSLFTNLSYLGNQHLCGSVVGQACFERKRWLHSHKFLIIICVSTSLLALLLLALCCAIGIRKTRSWIFRGRDDSFGSLSLVLKSSFPRITYRELVEATGEFDQDRLIGSGSYGRVYKGVLRDGTIVAVKVLHLQTGNSTKSFNRECQVLKRIRHRNLMRIITACSRPDFKALVLPFMANGSLESFLYSGSSELSLIQRVNICSDIAEGIAYLHHHSPVKVIHCDLKPSNVLLNDDMTALVSDFGIARLVMNVGAGNATEADDMGTSTANMLRGSIGYIAPEYGFGSDASTKGDVYSFGVVVLEMVARKRPTDEMFKGGLSLPNWVKSHYIGRMETVIDASLVTAVKNQTYEVKRMWEVAIGELVDLGLLCTQESPSSRPTMLDAADDLGRLKRYLSGDTTASFATSLGMSSSTTGEDPGASISNFELVSKFLCSMELLMPEYEETVRRNISRPKCYVGLASSVTSPRKMIAFMGLKKHTIFLLLLLLLQHIVSGHNHPLPDRRHRATLQEKATLLSFKNTITSQSQAALANWNESADVCDFIGVGCDRWRLHVVRLPLGGMLLSSPLSPILANLTSLRELDLSHNLLTGLIPYEFSNLRHLVIVNLSGNLLHGPIPLSLANLTGLGWLDLSNNHLTGHIPIPALIFGNCTQLCVIDFSSNDLTGEIPSEARIYLPSLWTLNLYSNNLTGKLPSWLSNSSVLRQLDVAYNFLSGELPSDIAWNKPNLEVLHLSYNNFSSHHNNTDLRPFFLAISNCSNLQELEIEGLALGGPLPQIVGGVAKSLSKIQLGDNRIFGPIPPDIGYLFNVTLLNLSSNLLSGTIPTLIGQLPKLERLILSNNFLSGAIPPEIGNISSIGLLDLSNNKLSGEIPMSLGNLSLIGEIHLQKNQLYGEIPASLGRCISLLKLDLSYNRLTGGIPLEVSGIVKISFNLSHNQLQGPLPIELSKMDQVQEIDLSSNNLSGEVISQLSACAELKLINLSHNALQGQLPKSFGDLQNLETLDVSFNYMGGEIPLRLNKCTRLTHLNLSYNDFNGPIPAGGIFSLFANLSYLGNPHLCGSVVRRACFKRRRWLHSRKFLITICVSASLLALLLALCCVIGIRKTRGRIFRGRNDTSGSSSLVLKSSFPRITYRELVEATGEFDRDRLIGSGSYGRVYKGVLRDGTIVAVKVLHLQTGNSTKSFNRECQVLKRIRHRNLIRIITACSRPDFKALVLPFMANGSLESFLYSGSSELSLIQRVNICSDIAEGIAYLHHHSPVKVIHCDLKPSNVLLNDDMTALVSDFGISRLVMNVGAGNTTGADYMGSSTANILRGSIGYIAPEYGFGSDASTKGDVYSFGVVVLEMVARKRPTHEMFKGGLSLPNWVKSHYSGRMETVIDASLVTAVKNETYEVKRMWEVAIGELVDLGLLCTQESPSSRPTMLDAAADLGRLKRYLSGDTTASFTSSLGMSSSTIGEDPGASISNFD</sequence>
<dbReference type="Pfam" id="PF00560">
    <property type="entry name" value="LRR_1"/>
    <property type="match status" value="7"/>
</dbReference>
<evidence type="ECO:0000256" key="14">
    <source>
        <dbReference type="ARBA" id="ARBA00022840"/>
    </source>
</evidence>
<dbReference type="InterPro" id="IPR017441">
    <property type="entry name" value="Protein_kinase_ATP_BS"/>
</dbReference>
<dbReference type="SUPFAM" id="SSF56112">
    <property type="entry name" value="Protein kinase-like (PK-like)"/>
    <property type="match status" value="2"/>
</dbReference>
<evidence type="ECO:0000256" key="3">
    <source>
        <dbReference type="ARBA" id="ARBA00012513"/>
    </source>
</evidence>
<keyword evidence="9 23" id="KW-0812">Transmembrane</keyword>
<dbReference type="GO" id="GO:0005524">
    <property type="term" value="F:ATP binding"/>
    <property type="evidence" value="ECO:0007669"/>
    <property type="project" value="UniProtKB-UniRule"/>
</dbReference>
<dbReference type="PROSITE" id="PS51450">
    <property type="entry name" value="LRR"/>
    <property type="match status" value="3"/>
</dbReference>
<dbReference type="Pfam" id="PF07714">
    <property type="entry name" value="PK_Tyr_Ser-Thr"/>
    <property type="match status" value="2"/>
</dbReference>
<accession>A0A8N4I9Y8</accession>
<keyword evidence="18" id="KW-0325">Glycoprotein</keyword>
<evidence type="ECO:0000256" key="9">
    <source>
        <dbReference type="ARBA" id="ARBA00022692"/>
    </source>
</evidence>
<dbReference type="GO" id="GO:0009653">
    <property type="term" value="P:anatomical structure morphogenesis"/>
    <property type="evidence" value="ECO:0007669"/>
    <property type="project" value="UniProtKB-ARBA"/>
</dbReference>
<dbReference type="PANTHER" id="PTHR27008">
    <property type="entry name" value="OS04G0122200 PROTEIN"/>
    <property type="match status" value="1"/>
</dbReference>
<proteinExistence type="inferred from homology"/>
<keyword evidence="5" id="KW-0723">Serine/threonine-protein kinase</keyword>
<evidence type="ECO:0000259" key="25">
    <source>
        <dbReference type="PROSITE" id="PS50011"/>
    </source>
</evidence>
<dbReference type="Pfam" id="PF08263">
    <property type="entry name" value="LRRNT_2"/>
    <property type="match status" value="2"/>
</dbReference>
<feature type="domain" description="Protein kinase" evidence="25">
    <location>
        <begin position="685"/>
        <end position="979"/>
    </location>
</feature>
<dbReference type="SUPFAM" id="SSF52058">
    <property type="entry name" value="L domain-like"/>
    <property type="match status" value="4"/>
</dbReference>
<organism evidence="26 27">
    <name type="scientific">Elaeis guineensis var. tenera</name>
    <name type="common">Oil palm</name>
    <dbReference type="NCBI Taxonomy" id="51953"/>
    <lineage>
        <taxon>Eukaryota</taxon>
        <taxon>Viridiplantae</taxon>
        <taxon>Streptophyta</taxon>
        <taxon>Embryophyta</taxon>
        <taxon>Tracheophyta</taxon>
        <taxon>Spermatophyta</taxon>
        <taxon>Magnoliopsida</taxon>
        <taxon>Liliopsida</taxon>
        <taxon>Arecaceae</taxon>
        <taxon>Arecoideae</taxon>
        <taxon>Cocoseae</taxon>
        <taxon>Elaeidinae</taxon>
        <taxon>Elaeis</taxon>
    </lineage>
</organism>
<evidence type="ECO:0000313" key="27">
    <source>
        <dbReference type="RefSeq" id="XP_029122201.1"/>
    </source>
</evidence>
<name>A0A8N4I9Y8_ELAGV</name>
<comment type="similarity">
    <text evidence="2">Belongs to the protein kinase superfamily. Ser/Thr protein kinase family.</text>
</comment>
<evidence type="ECO:0000256" key="17">
    <source>
        <dbReference type="ARBA" id="ARBA00023170"/>
    </source>
</evidence>
<evidence type="ECO:0000256" key="12">
    <source>
        <dbReference type="ARBA" id="ARBA00022741"/>
    </source>
</evidence>
<dbReference type="InterPro" id="IPR003591">
    <property type="entry name" value="Leu-rich_rpt_typical-subtyp"/>
</dbReference>
<comment type="subcellular location">
    <subcellularLocation>
        <location evidence="1">Cell membrane</location>
        <topology evidence="1">Single-pass membrane protein</topology>
    </subcellularLocation>
</comment>
<feature type="transmembrane region" description="Helical" evidence="23">
    <location>
        <begin position="1661"/>
        <end position="1684"/>
    </location>
</feature>
<dbReference type="FunFam" id="3.80.10.10:FF:000400">
    <property type="entry name" value="Nuclear pore complex protein NUP107"/>
    <property type="match status" value="1"/>
</dbReference>
<feature type="binding site" evidence="21">
    <location>
        <position position="1753"/>
    </location>
    <ligand>
        <name>ATP</name>
        <dbReference type="ChEBI" id="CHEBI:30616"/>
    </ligand>
</feature>
<evidence type="ECO:0000256" key="2">
    <source>
        <dbReference type="ARBA" id="ARBA00008684"/>
    </source>
</evidence>
<dbReference type="InterPro" id="IPR051809">
    <property type="entry name" value="Plant_receptor-like_S/T_kinase"/>
</dbReference>
<evidence type="ECO:0000256" key="13">
    <source>
        <dbReference type="ARBA" id="ARBA00022777"/>
    </source>
</evidence>
<keyword evidence="14 21" id="KW-0067">ATP-binding</keyword>
<dbReference type="GO" id="GO:0005886">
    <property type="term" value="C:plasma membrane"/>
    <property type="evidence" value="ECO:0007669"/>
    <property type="project" value="UniProtKB-SubCell"/>
</dbReference>
<evidence type="ECO:0000256" key="23">
    <source>
        <dbReference type="SAM" id="Phobius"/>
    </source>
</evidence>
<dbReference type="InterPro" id="IPR001611">
    <property type="entry name" value="Leu-rich_rpt"/>
</dbReference>
<protein>
    <recommendedName>
        <fullName evidence="3">non-specific serine/threonine protein kinase</fullName>
        <ecNumber evidence="3">2.7.11.1</ecNumber>
    </recommendedName>
</protein>
<keyword evidence="4" id="KW-1003">Cell membrane</keyword>
<dbReference type="GO" id="GO:0099402">
    <property type="term" value="P:plant organ development"/>
    <property type="evidence" value="ECO:0007669"/>
    <property type="project" value="UniProtKB-ARBA"/>
</dbReference>
<keyword evidence="7" id="KW-0433">Leucine-rich repeat</keyword>
<evidence type="ECO:0000256" key="18">
    <source>
        <dbReference type="ARBA" id="ARBA00023180"/>
    </source>
</evidence>
<keyword evidence="16 23" id="KW-0472">Membrane</keyword>
<feature type="region of interest" description="Disordered" evidence="22">
    <location>
        <begin position="2030"/>
        <end position="2050"/>
    </location>
</feature>
<evidence type="ECO:0000313" key="26">
    <source>
        <dbReference type="Proteomes" id="UP000504607"/>
    </source>
</evidence>
<feature type="binding site" evidence="21">
    <location>
        <position position="713"/>
    </location>
    <ligand>
        <name>ATP</name>
        <dbReference type="ChEBI" id="CHEBI:30616"/>
    </ligand>
</feature>
<dbReference type="PROSITE" id="PS00108">
    <property type="entry name" value="PROTEIN_KINASE_ST"/>
    <property type="match status" value="2"/>
</dbReference>
<dbReference type="PANTHER" id="PTHR27008:SF510">
    <property type="entry name" value="OS09G0423200 PROTEIN"/>
    <property type="match status" value="1"/>
</dbReference>
<keyword evidence="17" id="KW-0675">Receptor</keyword>
<dbReference type="PROSITE" id="PS50011">
    <property type="entry name" value="PROTEIN_KINASE_DOM"/>
    <property type="match status" value="2"/>
</dbReference>
<keyword evidence="8" id="KW-0808">Transferase</keyword>
<evidence type="ECO:0000256" key="22">
    <source>
        <dbReference type="SAM" id="MobiDB-lite"/>
    </source>
</evidence>
<keyword evidence="10 24" id="KW-0732">Signal</keyword>
<dbReference type="Gene3D" id="3.30.200.20">
    <property type="entry name" value="Phosphorylase Kinase, domain 1"/>
    <property type="match status" value="2"/>
</dbReference>
<gene>
    <name evidence="27" type="primary">LOC105050931</name>
</gene>
<dbReference type="Proteomes" id="UP000504607">
    <property type="component" value="Chromosome 8"/>
</dbReference>
<feature type="chain" id="PRO_5035433537" description="non-specific serine/threonine protein kinase" evidence="24">
    <location>
        <begin position="41"/>
        <end position="2050"/>
    </location>
</feature>
<feature type="signal peptide" evidence="24">
    <location>
        <begin position="1"/>
        <end position="40"/>
    </location>
</feature>
<comment type="catalytic activity">
    <reaction evidence="19">
        <text>L-threonyl-[protein] + ATP = O-phospho-L-threonyl-[protein] + ADP + H(+)</text>
        <dbReference type="Rhea" id="RHEA:46608"/>
        <dbReference type="Rhea" id="RHEA-COMP:11060"/>
        <dbReference type="Rhea" id="RHEA-COMP:11605"/>
        <dbReference type="ChEBI" id="CHEBI:15378"/>
        <dbReference type="ChEBI" id="CHEBI:30013"/>
        <dbReference type="ChEBI" id="CHEBI:30616"/>
        <dbReference type="ChEBI" id="CHEBI:61977"/>
        <dbReference type="ChEBI" id="CHEBI:456216"/>
        <dbReference type="EC" id="2.7.11.1"/>
    </reaction>
</comment>
<evidence type="ECO:0000256" key="21">
    <source>
        <dbReference type="PROSITE-ProRule" id="PRU10141"/>
    </source>
</evidence>
<evidence type="ECO:0000256" key="4">
    <source>
        <dbReference type="ARBA" id="ARBA00022475"/>
    </source>
</evidence>
<dbReference type="InterPro" id="IPR013210">
    <property type="entry name" value="LRR_N_plant-typ"/>
</dbReference>
<dbReference type="SMART" id="SM00369">
    <property type="entry name" value="LRR_TYP"/>
    <property type="match status" value="11"/>
</dbReference>
<evidence type="ECO:0000256" key="10">
    <source>
        <dbReference type="ARBA" id="ARBA00022729"/>
    </source>
</evidence>
<dbReference type="FunFam" id="3.80.10.10:FF:000095">
    <property type="entry name" value="LRR receptor-like serine/threonine-protein kinase GSO1"/>
    <property type="match status" value="2"/>
</dbReference>
<dbReference type="FunFam" id="3.30.200.20:FF:000543">
    <property type="entry name" value="Putative leucine-rich repeat receptor-like serine/threonine-protein kinase"/>
    <property type="match status" value="2"/>
</dbReference>
<dbReference type="SMART" id="SM00220">
    <property type="entry name" value="S_TKc"/>
    <property type="match status" value="2"/>
</dbReference>
<keyword evidence="15 23" id="KW-1133">Transmembrane helix</keyword>
<dbReference type="EC" id="2.7.11.1" evidence="3"/>
<evidence type="ECO:0000256" key="11">
    <source>
        <dbReference type="ARBA" id="ARBA00022737"/>
    </source>
</evidence>
<dbReference type="InterPro" id="IPR008271">
    <property type="entry name" value="Ser/Thr_kinase_AS"/>
</dbReference>
<dbReference type="GO" id="GO:0009791">
    <property type="term" value="P:post-embryonic development"/>
    <property type="evidence" value="ECO:0007669"/>
    <property type="project" value="UniProtKB-ARBA"/>
</dbReference>
<evidence type="ECO:0000256" key="7">
    <source>
        <dbReference type="ARBA" id="ARBA00022614"/>
    </source>
</evidence>
<dbReference type="InterPro" id="IPR001245">
    <property type="entry name" value="Ser-Thr/Tyr_kinase_cat_dom"/>
</dbReference>
<evidence type="ECO:0000256" key="8">
    <source>
        <dbReference type="ARBA" id="ARBA00022679"/>
    </source>
</evidence>
<dbReference type="GO" id="GO:0004674">
    <property type="term" value="F:protein serine/threonine kinase activity"/>
    <property type="evidence" value="ECO:0007669"/>
    <property type="project" value="UniProtKB-KW"/>
</dbReference>
<keyword evidence="13" id="KW-0418">Kinase</keyword>
<dbReference type="InterPro" id="IPR000719">
    <property type="entry name" value="Prot_kinase_dom"/>
</dbReference>
<dbReference type="InterPro" id="IPR032675">
    <property type="entry name" value="LRR_dom_sf"/>
</dbReference>
<keyword evidence="12 21" id="KW-0547">Nucleotide-binding</keyword>
<dbReference type="RefSeq" id="XP_029122201.1">
    <property type="nucleotide sequence ID" value="XM_029266368.1"/>
</dbReference>